<protein>
    <submittedName>
        <fullName evidence="3">FecR domain-containing protein</fullName>
    </submittedName>
</protein>
<dbReference type="Pfam" id="PF04773">
    <property type="entry name" value="FecR"/>
    <property type="match status" value="1"/>
</dbReference>
<dbReference type="InterPro" id="IPR012373">
    <property type="entry name" value="Ferrdict_sens_TM"/>
</dbReference>
<sequence length="368" mass="42212">MSFHEVLPYICESVRHMNRQDDIFFFLITNPEFIRWVKHPNPELDTYWKNWMLAHPESLEAVKRAREMVSGLRRPSSIPDAGAKSRVLQTILASDRIPNQQFSKKSISSTKNLFWFALDQWTKVAAILFLTLSSTVLLNKMTYTPPAQEENVISVPEYVTKITRFGEKLTIKLPDGSSVWLNSGTELRFPEKFDSLERRVTLHGEGFFDVIPDSHRPFRVETGKIVTEALGTSFSINDIVEDRLEISLVSGKVKINHNRTGEIVLLNPGEQLSYRDSNQSMEVGTFSAEKILGWKDGILEFSKAGFEEVVKKLERWYGVQITVSGHPENSWQLSGRYANQDLDLVLNRMAFIETFDYSIKGKNVQLKF</sequence>
<name>A0ABT8CED9_9BACT</name>
<feature type="domain" description="Protein FecR C-terminal" evidence="2">
    <location>
        <begin position="299"/>
        <end position="364"/>
    </location>
</feature>
<evidence type="ECO:0000313" key="4">
    <source>
        <dbReference type="Proteomes" id="UP001236663"/>
    </source>
</evidence>
<dbReference type="InterPro" id="IPR006860">
    <property type="entry name" value="FecR"/>
</dbReference>
<keyword evidence="4" id="KW-1185">Reference proteome</keyword>
<evidence type="ECO:0000259" key="1">
    <source>
        <dbReference type="Pfam" id="PF04773"/>
    </source>
</evidence>
<dbReference type="Proteomes" id="UP001236663">
    <property type="component" value="Unassembled WGS sequence"/>
</dbReference>
<feature type="domain" description="FecR protein" evidence="1">
    <location>
        <begin position="163"/>
        <end position="254"/>
    </location>
</feature>
<dbReference type="PANTHER" id="PTHR30273">
    <property type="entry name" value="PERIPLASMIC SIGNAL SENSOR AND SIGMA FACTOR ACTIVATOR FECR-RELATED"/>
    <property type="match status" value="1"/>
</dbReference>
<reference evidence="4" key="1">
    <citation type="journal article" date="2019" name="Int. J. Syst. Evol. Microbiol.">
        <title>The Global Catalogue of Microorganisms (GCM) 10K type strain sequencing project: providing services to taxonomists for standard genome sequencing and annotation.</title>
        <authorList>
            <consortium name="The Broad Institute Genomics Platform"/>
            <consortium name="The Broad Institute Genome Sequencing Center for Infectious Disease"/>
            <person name="Wu L."/>
            <person name="Ma J."/>
        </authorList>
    </citation>
    <scope>NUCLEOTIDE SEQUENCE [LARGE SCALE GENOMIC DNA]</scope>
    <source>
        <strain evidence="4">CECT 7706</strain>
    </source>
</reference>
<dbReference type="Gene3D" id="2.60.120.1440">
    <property type="match status" value="1"/>
</dbReference>
<dbReference type="PANTHER" id="PTHR30273:SF2">
    <property type="entry name" value="PROTEIN FECR"/>
    <property type="match status" value="1"/>
</dbReference>
<evidence type="ECO:0000313" key="3">
    <source>
        <dbReference type="EMBL" id="MDN3690767.1"/>
    </source>
</evidence>
<dbReference type="EMBL" id="JAUFQS010000047">
    <property type="protein sequence ID" value="MDN3690767.1"/>
    <property type="molecule type" value="Genomic_DNA"/>
</dbReference>
<organism evidence="3 4">
    <name type="scientific">Cyclobacterium jeungdonense</name>
    <dbReference type="NCBI Taxonomy" id="708087"/>
    <lineage>
        <taxon>Bacteria</taxon>
        <taxon>Pseudomonadati</taxon>
        <taxon>Bacteroidota</taxon>
        <taxon>Cytophagia</taxon>
        <taxon>Cytophagales</taxon>
        <taxon>Cyclobacteriaceae</taxon>
        <taxon>Cyclobacterium</taxon>
    </lineage>
</organism>
<accession>A0ABT8CED9</accession>
<dbReference type="Gene3D" id="3.55.50.30">
    <property type="match status" value="1"/>
</dbReference>
<comment type="caution">
    <text evidence="3">The sequence shown here is derived from an EMBL/GenBank/DDBJ whole genome shotgun (WGS) entry which is preliminary data.</text>
</comment>
<proteinExistence type="predicted"/>
<dbReference type="InterPro" id="IPR032508">
    <property type="entry name" value="FecR_C"/>
</dbReference>
<gene>
    <name evidence="3" type="ORF">QWZ15_23295</name>
</gene>
<dbReference type="PIRSF" id="PIRSF018266">
    <property type="entry name" value="FecR"/>
    <property type="match status" value="1"/>
</dbReference>
<evidence type="ECO:0000259" key="2">
    <source>
        <dbReference type="Pfam" id="PF16344"/>
    </source>
</evidence>
<dbReference type="Pfam" id="PF16344">
    <property type="entry name" value="FecR_C"/>
    <property type="match status" value="1"/>
</dbReference>